<gene>
    <name evidence="1" type="ORF">ENV41_00790</name>
</gene>
<reference evidence="1" key="1">
    <citation type="journal article" date="2020" name="mSystems">
        <title>Genome- and Community-Level Interaction Insights into Carbon Utilization and Element Cycling Functions of Hydrothermarchaeota in Hydrothermal Sediment.</title>
        <authorList>
            <person name="Zhou Z."/>
            <person name="Liu Y."/>
            <person name="Xu W."/>
            <person name="Pan J."/>
            <person name="Luo Z.H."/>
            <person name="Li M."/>
        </authorList>
    </citation>
    <scope>NUCLEOTIDE SEQUENCE [LARGE SCALE GENOMIC DNA]</scope>
    <source>
        <strain evidence="1">SpSt-757</strain>
    </source>
</reference>
<accession>A0A7V3J9I1</accession>
<dbReference type="AlphaFoldDB" id="A0A7V3J9I1"/>
<sequence length="260" mass="30489">MEAELLGRDYRRMVDWARAVPGLSQVSFWNVEEKEMGSIIKLVKKELGDIKILFGGVNFDRVPEDVIVPCVRLRGRGTTKNRWGYFARYDMTIDEDIISVLSKGYVSIRIEKDNVKDVSEWEKFLKRVCLVYDLVLREIDYDVWIENFVFKGHVLRFCGAGRNKVAIDENGETWPCRKLVGRDIFSYCKCSENCLNVCLGEIPEKCVLIKIERDVAREWFVYLTKRIYERRDKNPDVVRRIGTVLGLPQKEIQARIEYCR</sequence>
<comment type="caution">
    <text evidence="1">The sequence shown here is derived from an EMBL/GenBank/DDBJ whole genome shotgun (WGS) entry which is preliminary data.</text>
</comment>
<evidence type="ECO:0000313" key="1">
    <source>
        <dbReference type="EMBL" id="HFZ08658.1"/>
    </source>
</evidence>
<organism evidence="1">
    <name type="scientific">candidate division CPR3 bacterium</name>
    <dbReference type="NCBI Taxonomy" id="2268181"/>
    <lineage>
        <taxon>Bacteria</taxon>
        <taxon>Bacteria division CPR3</taxon>
    </lineage>
</organism>
<name>A0A7V3J9I1_UNCC3</name>
<protein>
    <submittedName>
        <fullName evidence="1">Uncharacterized protein</fullName>
    </submittedName>
</protein>
<dbReference type="EMBL" id="DTGG01000024">
    <property type="protein sequence ID" value="HFZ08658.1"/>
    <property type="molecule type" value="Genomic_DNA"/>
</dbReference>
<proteinExistence type="predicted"/>